<accession>A0A923I7H5</accession>
<reference evidence="1" key="1">
    <citation type="submission" date="2020-08" db="EMBL/GenBank/DDBJ databases">
        <title>Genome public.</title>
        <authorList>
            <person name="Liu C."/>
            <person name="Sun Q."/>
        </authorList>
    </citation>
    <scope>NUCLEOTIDE SEQUENCE</scope>
    <source>
        <strain evidence="1">BX8</strain>
    </source>
</reference>
<comment type="caution">
    <text evidence="1">The sequence shown here is derived from an EMBL/GenBank/DDBJ whole genome shotgun (WGS) entry which is preliminary data.</text>
</comment>
<dbReference type="Proteomes" id="UP000659630">
    <property type="component" value="Unassembled WGS sequence"/>
</dbReference>
<evidence type="ECO:0000313" key="1">
    <source>
        <dbReference type="EMBL" id="MBC5581718.1"/>
    </source>
</evidence>
<sequence length="52" mass="5574">MIDPDGPALAAVAAAGQMAEKTACGYFLLLRNKKQLISIRRGLRTGRMAAKK</sequence>
<keyword evidence="2" id="KW-1185">Reference proteome</keyword>
<dbReference type="AlphaFoldDB" id="A0A923I7H5"/>
<name>A0A923I7H5_9FIRM</name>
<gene>
    <name evidence="1" type="ORF">H8S23_09380</name>
</gene>
<organism evidence="1 2">
    <name type="scientific">Anaerofilum hominis</name>
    <dbReference type="NCBI Taxonomy" id="2763016"/>
    <lineage>
        <taxon>Bacteria</taxon>
        <taxon>Bacillati</taxon>
        <taxon>Bacillota</taxon>
        <taxon>Clostridia</taxon>
        <taxon>Eubacteriales</taxon>
        <taxon>Oscillospiraceae</taxon>
        <taxon>Anaerofilum</taxon>
    </lineage>
</organism>
<dbReference type="EMBL" id="JACONZ010000003">
    <property type="protein sequence ID" value="MBC5581718.1"/>
    <property type="molecule type" value="Genomic_DNA"/>
</dbReference>
<protein>
    <submittedName>
        <fullName evidence="1">Uncharacterized protein</fullName>
    </submittedName>
</protein>
<evidence type="ECO:0000313" key="2">
    <source>
        <dbReference type="Proteomes" id="UP000659630"/>
    </source>
</evidence>
<dbReference type="RefSeq" id="WP_186888082.1">
    <property type="nucleotide sequence ID" value="NZ_JACONZ010000003.1"/>
</dbReference>
<proteinExistence type="predicted"/>